<name>A0AAN8PC52_POLSC</name>
<evidence type="ECO:0000256" key="1">
    <source>
        <dbReference type="SAM" id="MobiDB-lite"/>
    </source>
</evidence>
<dbReference type="EMBL" id="JAWJWE010000003">
    <property type="protein sequence ID" value="KAK6638846.1"/>
    <property type="molecule type" value="Genomic_DNA"/>
</dbReference>
<evidence type="ECO:0000313" key="2">
    <source>
        <dbReference type="EMBL" id="KAK6638846.1"/>
    </source>
</evidence>
<proteinExistence type="predicted"/>
<reference evidence="2 3" key="1">
    <citation type="submission" date="2023-10" db="EMBL/GenBank/DDBJ databases">
        <title>Genomes of two closely related lineages of the louse Polyplax serrata with different host specificities.</title>
        <authorList>
            <person name="Martinu J."/>
            <person name="Tarabai H."/>
            <person name="Stefka J."/>
            <person name="Hypsa V."/>
        </authorList>
    </citation>
    <scope>NUCLEOTIDE SEQUENCE [LARGE SCALE GENOMIC DNA]</scope>
    <source>
        <strain evidence="2">HR10_N</strain>
    </source>
</reference>
<feature type="non-terminal residue" evidence="2">
    <location>
        <position position="1"/>
    </location>
</feature>
<dbReference type="AlphaFoldDB" id="A0AAN8PC52"/>
<protein>
    <submittedName>
        <fullName evidence="2">Uncharacterized protein</fullName>
    </submittedName>
</protein>
<dbReference type="Proteomes" id="UP001372834">
    <property type="component" value="Unassembled WGS sequence"/>
</dbReference>
<sequence length="57" mass="6312">VVATQKGNFSTPNEADNKSKSLNLKALAQSVRHTCVFPITKQVFPAREEKINQCPVQ</sequence>
<gene>
    <name evidence="2" type="ORF">RUM43_007115</name>
</gene>
<comment type="caution">
    <text evidence="2">The sequence shown here is derived from an EMBL/GenBank/DDBJ whole genome shotgun (WGS) entry which is preliminary data.</text>
</comment>
<organism evidence="2 3">
    <name type="scientific">Polyplax serrata</name>
    <name type="common">Common mouse louse</name>
    <dbReference type="NCBI Taxonomy" id="468196"/>
    <lineage>
        <taxon>Eukaryota</taxon>
        <taxon>Metazoa</taxon>
        <taxon>Ecdysozoa</taxon>
        <taxon>Arthropoda</taxon>
        <taxon>Hexapoda</taxon>
        <taxon>Insecta</taxon>
        <taxon>Pterygota</taxon>
        <taxon>Neoptera</taxon>
        <taxon>Paraneoptera</taxon>
        <taxon>Psocodea</taxon>
        <taxon>Troctomorpha</taxon>
        <taxon>Phthiraptera</taxon>
        <taxon>Anoplura</taxon>
        <taxon>Polyplacidae</taxon>
        <taxon>Polyplax</taxon>
    </lineage>
</organism>
<feature type="region of interest" description="Disordered" evidence="1">
    <location>
        <begin position="1"/>
        <end position="20"/>
    </location>
</feature>
<evidence type="ECO:0000313" key="3">
    <source>
        <dbReference type="Proteomes" id="UP001372834"/>
    </source>
</evidence>
<accession>A0AAN8PC52</accession>
<feature type="compositionally biased region" description="Polar residues" evidence="1">
    <location>
        <begin position="1"/>
        <end position="14"/>
    </location>
</feature>